<keyword evidence="1" id="KW-0175">Coiled coil</keyword>
<evidence type="ECO:0000256" key="2">
    <source>
        <dbReference type="SAM" id="MobiDB-lite"/>
    </source>
</evidence>
<organism evidence="3">
    <name type="scientific">uncultured Caudovirales phage</name>
    <dbReference type="NCBI Taxonomy" id="2100421"/>
    <lineage>
        <taxon>Viruses</taxon>
        <taxon>Duplodnaviria</taxon>
        <taxon>Heunggongvirae</taxon>
        <taxon>Uroviricota</taxon>
        <taxon>Caudoviricetes</taxon>
        <taxon>Peduoviridae</taxon>
        <taxon>Maltschvirus</taxon>
        <taxon>Maltschvirus maltsch</taxon>
    </lineage>
</organism>
<evidence type="ECO:0000256" key="1">
    <source>
        <dbReference type="SAM" id="Coils"/>
    </source>
</evidence>
<gene>
    <name evidence="3" type="ORF">UFOVP456_42</name>
</gene>
<accession>A0A6J5MCZ4</accession>
<protein>
    <submittedName>
        <fullName evidence="3">Uncharacterized protein</fullName>
    </submittedName>
</protein>
<dbReference type="EMBL" id="LR796436">
    <property type="protein sequence ID" value="CAB4144444.1"/>
    <property type="molecule type" value="Genomic_DNA"/>
</dbReference>
<reference evidence="3" key="1">
    <citation type="submission" date="2020-04" db="EMBL/GenBank/DDBJ databases">
        <authorList>
            <person name="Chiriac C."/>
            <person name="Salcher M."/>
            <person name="Ghai R."/>
            <person name="Kavagutti S V."/>
        </authorList>
    </citation>
    <scope>NUCLEOTIDE SEQUENCE</scope>
</reference>
<feature type="region of interest" description="Disordered" evidence="2">
    <location>
        <begin position="1"/>
        <end position="22"/>
    </location>
</feature>
<name>A0A6J5MCZ4_9CAUD</name>
<evidence type="ECO:0000313" key="3">
    <source>
        <dbReference type="EMBL" id="CAB4144444.1"/>
    </source>
</evidence>
<sequence length="651" mass="72307">MPRIPVYEQTQATTGNLPSPSINPVMPDAGAGVERGVANLINAITKAREEADALRVEDAVNRLNKDDNKLLYGENDPTNPNAERGAFSVKGKDAFDRGTNPPLADEYLGKYDARVAEISKSLGNDDQRARFSVAAGRMRANFDSQVRRHEQMQGEVYREDVYKGTVATELEKAARFYDDPNALLISMDRIQASTTSYANAKGMSKDATNALLMKNVSDLHSVVVGRLLEENKPLAADAYFKEHRAAMEAKDVSQAIKALNVIGIDEQVSSFVDELVAGPNGPQNDDNKAFQIDKMSNNIRAKFKDNPAARDVALKMVRDRKQEWDAGVAERKAADDGQTVQIAASTAFLKFKPADDRGAFDIEAAVNGLKGDPTIAKDPVKLRQATELLKERFNLWQTSAKQRETERRGKIWDAVNTGKGLSFVRQMKEFKELDGTDQRTLINQIESELKPATASAASKEELKEIRDANYFELTRDPARLAVMTEAEIVALTPDVGRGNVMKAITEKRRLGKDAETVTIDKDQLYQRAKSAGINVDKPSDKDKALLGDLWKRAEEIIYATQKGATRPIDRKEKEKIFDTLLLEVPVRMQQKGGMFGDGSISYENKRLFQVKDVRSVGRPGDRDKVIKAFKDKGIEPDEDQILRGISVLNKK</sequence>
<proteinExistence type="predicted"/>
<feature type="compositionally biased region" description="Polar residues" evidence="2">
    <location>
        <begin position="8"/>
        <end position="22"/>
    </location>
</feature>
<feature type="coiled-coil region" evidence="1">
    <location>
        <begin position="37"/>
        <end position="66"/>
    </location>
</feature>